<evidence type="ECO:0008006" key="6">
    <source>
        <dbReference type="Google" id="ProtNLM"/>
    </source>
</evidence>
<dbReference type="EMBL" id="CAJNOQ010013641">
    <property type="protein sequence ID" value="CAF1325791.1"/>
    <property type="molecule type" value="Genomic_DNA"/>
</dbReference>
<dbReference type="EMBL" id="CAJOBA010035280">
    <property type="protein sequence ID" value="CAF4001718.1"/>
    <property type="molecule type" value="Genomic_DNA"/>
</dbReference>
<dbReference type="Proteomes" id="UP000677228">
    <property type="component" value="Unassembled WGS sequence"/>
</dbReference>
<dbReference type="EMBL" id="CAJOBC010050304">
    <property type="protein sequence ID" value="CAF4175444.1"/>
    <property type="molecule type" value="Genomic_DNA"/>
</dbReference>
<evidence type="ECO:0000313" key="4">
    <source>
        <dbReference type="EMBL" id="CAF4175444.1"/>
    </source>
</evidence>
<evidence type="ECO:0000313" key="3">
    <source>
        <dbReference type="EMBL" id="CAF4001718.1"/>
    </source>
</evidence>
<evidence type="ECO:0000313" key="1">
    <source>
        <dbReference type="EMBL" id="CAF1191305.1"/>
    </source>
</evidence>
<keyword evidence="5" id="KW-1185">Reference proteome</keyword>
<proteinExistence type="predicted"/>
<evidence type="ECO:0000313" key="5">
    <source>
        <dbReference type="Proteomes" id="UP000663829"/>
    </source>
</evidence>
<dbReference type="EMBL" id="CAJNOK010013751">
    <property type="protein sequence ID" value="CAF1191305.1"/>
    <property type="molecule type" value="Genomic_DNA"/>
</dbReference>
<evidence type="ECO:0000313" key="2">
    <source>
        <dbReference type="EMBL" id="CAF1325791.1"/>
    </source>
</evidence>
<dbReference type="Proteomes" id="UP000681722">
    <property type="component" value="Unassembled WGS sequence"/>
</dbReference>
<gene>
    <name evidence="2" type="ORF">GPM918_LOCUS29696</name>
    <name evidence="1" type="ORF">OVA965_LOCUS23520</name>
    <name evidence="4" type="ORF">SRO942_LOCUS30288</name>
    <name evidence="3" type="ORF">TMI583_LOCUS24239</name>
</gene>
<dbReference type="Proteomes" id="UP000682733">
    <property type="component" value="Unassembled WGS sequence"/>
</dbReference>
<reference evidence="2" key="1">
    <citation type="submission" date="2021-02" db="EMBL/GenBank/DDBJ databases">
        <authorList>
            <person name="Nowell W R."/>
        </authorList>
    </citation>
    <scope>NUCLEOTIDE SEQUENCE</scope>
</reference>
<dbReference type="AlphaFoldDB" id="A0A815FA96"/>
<name>A0A815FA96_9BILA</name>
<protein>
    <recommendedName>
        <fullName evidence="6">F-box domain-containing protein</fullName>
    </recommendedName>
</protein>
<accession>A0A815FA96</accession>
<dbReference type="Proteomes" id="UP000663829">
    <property type="component" value="Unassembled WGS sequence"/>
</dbReference>
<organism evidence="2 5">
    <name type="scientific">Didymodactylos carnosus</name>
    <dbReference type="NCBI Taxonomy" id="1234261"/>
    <lineage>
        <taxon>Eukaryota</taxon>
        <taxon>Metazoa</taxon>
        <taxon>Spiralia</taxon>
        <taxon>Gnathifera</taxon>
        <taxon>Rotifera</taxon>
        <taxon>Eurotatoria</taxon>
        <taxon>Bdelloidea</taxon>
        <taxon>Philodinida</taxon>
        <taxon>Philodinidae</taxon>
        <taxon>Didymodactylos</taxon>
    </lineage>
</organism>
<sequence length="496" mass="57828">MATLEILSNELFLEIFDYLSPTEIFSTFHNLNSRIDRLLSLQSIRIDLKTVEKPDFMDYCEHFIPTCYDRIKYLQLCNNHKENFISLFCQLFPNMDKFSTLHTLILIKPTVDKLLHLLPQLSTLIRLVIIGKQENKQENEICSLIFNDKMLSLKSCTLSFFNQLHMDGICVSNIEYLKISMLKLETMFHLFHYIPNIKTLNVTISTYDETSVPSPSGYQKLAMLVQNLTNLTLEVSHFSTFEPIELLLKNLVQLQRLSYICSDAIGLEHIDSERWKSILVRLYILKKFHLSIKTHIATTFENILASFQTNVFIHRQWYFAFDEDALSNVIHFYTIPYFSSKYSLKMTTIAARNAHCYTNVKYLVIRLNNSTFLSPPIRFPNVGSLQLFGSCDCSPSVIINYLDIALDYSKLKHFEFYTKISEDLFLHILRHSSNLYSLKTKYSILSKITNDFTHDEMCSYLKKNIKKCVLVKTTHTKISDLCSHVISNEIIEFLSN</sequence>
<comment type="caution">
    <text evidence="2">The sequence shown here is derived from an EMBL/GenBank/DDBJ whole genome shotgun (WGS) entry which is preliminary data.</text>
</comment>
<dbReference type="OrthoDB" id="9985662at2759"/>